<proteinExistence type="inferred from homology"/>
<feature type="repeat" description="PPR" evidence="3">
    <location>
        <begin position="256"/>
        <end position="290"/>
    </location>
</feature>
<protein>
    <recommendedName>
        <fullName evidence="7">Pentatricopeptide repeat-containing protein</fullName>
    </recommendedName>
</protein>
<gene>
    <name evidence="5" type="ORF">FPE_LOCUS13262</name>
</gene>
<dbReference type="PANTHER" id="PTHR47936">
    <property type="entry name" value="PPR_LONG DOMAIN-CONTAINING PROTEIN"/>
    <property type="match status" value="1"/>
</dbReference>
<name>A0AAD1ZF52_9LAMI</name>
<dbReference type="InterPro" id="IPR002885">
    <property type="entry name" value="PPR_rpt"/>
</dbReference>
<evidence type="ECO:0000256" key="3">
    <source>
        <dbReference type="PROSITE-ProRule" id="PRU00708"/>
    </source>
</evidence>
<dbReference type="PANTHER" id="PTHR47936:SF3">
    <property type="entry name" value="PENTACOTRIPEPTIDE-REPEAT REGION OF PRORP DOMAIN-CONTAINING PROTEIN"/>
    <property type="match status" value="1"/>
</dbReference>
<dbReference type="Pfam" id="PF01535">
    <property type="entry name" value="PPR"/>
    <property type="match status" value="1"/>
</dbReference>
<evidence type="ECO:0000256" key="4">
    <source>
        <dbReference type="SAM" id="MobiDB-lite"/>
    </source>
</evidence>
<feature type="repeat" description="PPR" evidence="3">
    <location>
        <begin position="536"/>
        <end position="570"/>
    </location>
</feature>
<dbReference type="EMBL" id="OU503043">
    <property type="protein sequence ID" value="CAI9765832.1"/>
    <property type="molecule type" value="Genomic_DNA"/>
</dbReference>
<feature type="repeat" description="PPR" evidence="3">
    <location>
        <begin position="221"/>
        <end position="255"/>
    </location>
</feature>
<feature type="repeat" description="PPR" evidence="3">
    <location>
        <begin position="676"/>
        <end position="710"/>
    </location>
</feature>
<dbReference type="Pfam" id="PF13041">
    <property type="entry name" value="PPR_2"/>
    <property type="match status" value="5"/>
</dbReference>
<feature type="repeat" description="PPR" evidence="3">
    <location>
        <begin position="606"/>
        <end position="640"/>
    </location>
</feature>
<evidence type="ECO:0000256" key="1">
    <source>
        <dbReference type="ARBA" id="ARBA00007626"/>
    </source>
</evidence>
<dbReference type="Proteomes" id="UP000834106">
    <property type="component" value="Chromosome 8"/>
</dbReference>
<reference evidence="5" key="1">
    <citation type="submission" date="2023-05" db="EMBL/GenBank/DDBJ databases">
        <authorList>
            <person name="Huff M."/>
        </authorList>
    </citation>
    <scope>NUCLEOTIDE SEQUENCE</scope>
</reference>
<feature type="repeat" description="PPR" evidence="3">
    <location>
        <begin position="501"/>
        <end position="535"/>
    </location>
</feature>
<evidence type="ECO:0000313" key="6">
    <source>
        <dbReference type="Proteomes" id="UP000834106"/>
    </source>
</evidence>
<feature type="repeat" description="PPR" evidence="3">
    <location>
        <begin position="571"/>
        <end position="605"/>
    </location>
</feature>
<feature type="region of interest" description="Disordered" evidence="4">
    <location>
        <begin position="1"/>
        <end position="40"/>
    </location>
</feature>
<feature type="compositionally biased region" description="Polar residues" evidence="4">
    <location>
        <begin position="1"/>
        <end position="15"/>
    </location>
</feature>
<sequence length="715" mass="81114">MRKFSSLASRASPATPNLHIHKQKQPQNSKPSNFSSSNNLGQKSSSIYTFEATSTGEPQFNDSDFKSISVSRTHIYSNINKFDGKPIDHQYLAEVLSRKDWFLLLNHELKDKRASLNTRIILSILQNQENPLHLLRFYIWVSNICPQFAKNHLIHGALGNVLYRKGPVLLSAELIEDIRNSGCKITKDFLCVLLGSWGRLGLAKYCIEVFEQISYLGLTPSTRLYNALIDALVKSNSLDLAYLKFQQMEVDACIPDRFTYNILIHGVCKIGVVDEALRLVKQMEGLKYSPNVFTYAILIDGYCNAKRVDEAFGLLDRMKKRNVKPNDATYRSLVNGAFRSVPAHKALELLSRWVDMKPNLPNVVYDTVLYCLLNNSLPRDAAVFLKKAAERGYNPDSSTFNIAITCFIKGLNLDETCQIFDYFLKQGMKVDFNASLALVEALYKSGREGAGNKYLSLVLEDGFVLNVFSYNMVIDCLCKAKMMNRASETFTRMCQRDILPNLVTYNTLIAGHFKVGNVVKARELLLMLIRDDFKPDIFTFNSIINGLCQVNQIIDAFDCFSEMVEWGITPNAITYNILIRSLCISGDVSKAMKLLRKMQDDGIQPDIYSFNALIQSFCRMDKVEKAQRLLTSMLTLDLHPDNFTYIAFIKALCGSGRYREAKELFISIEANGCIPDAYLCNLYIDALIKSGRIKEARSIWLKYKEKGIMLKPYPI</sequence>
<feature type="repeat" description="PPR" evidence="3">
    <location>
        <begin position="641"/>
        <end position="675"/>
    </location>
</feature>
<dbReference type="PROSITE" id="PS51375">
    <property type="entry name" value="PPR"/>
    <property type="match status" value="10"/>
</dbReference>
<dbReference type="Gene3D" id="1.25.40.10">
    <property type="entry name" value="Tetratricopeptide repeat domain"/>
    <property type="match status" value="5"/>
</dbReference>
<dbReference type="InterPro" id="IPR011990">
    <property type="entry name" value="TPR-like_helical_dom_sf"/>
</dbReference>
<feature type="repeat" description="PPR" evidence="3">
    <location>
        <begin position="291"/>
        <end position="325"/>
    </location>
</feature>
<evidence type="ECO:0008006" key="7">
    <source>
        <dbReference type="Google" id="ProtNLM"/>
    </source>
</evidence>
<dbReference type="AlphaFoldDB" id="A0AAD1ZF52"/>
<evidence type="ECO:0000313" key="5">
    <source>
        <dbReference type="EMBL" id="CAI9765832.1"/>
    </source>
</evidence>
<dbReference type="NCBIfam" id="TIGR00756">
    <property type="entry name" value="PPR"/>
    <property type="match status" value="9"/>
</dbReference>
<feature type="compositionally biased region" description="Low complexity" evidence="4">
    <location>
        <begin position="28"/>
        <end position="40"/>
    </location>
</feature>
<keyword evidence="2" id="KW-0677">Repeat</keyword>
<keyword evidence="6" id="KW-1185">Reference proteome</keyword>
<accession>A0AAD1ZF52</accession>
<organism evidence="5 6">
    <name type="scientific">Fraxinus pennsylvanica</name>
    <dbReference type="NCBI Taxonomy" id="56036"/>
    <lineage>
        <taxon>Eukaryota</taxon>
        <taxon>Viridiplantae</taxon>
        <taxon>Streptophyta</taxon>
        <taxon>Embryophyta</taxon>
        <taxon>Tracheophyta</taxon>
        <taxon>Spermatophyta</taxon>
        <taxon>Magnoliopsida</taxon>
        <taxon>eudicotyledons</taxon>
        <taxon>Gunneridae</taxon>
        <taxon>Pentapetalae</taxon>
        <taxon>asterids</taxon>
        <taxon>lamiids</taxon>
        <taxon>Lamiales</taxon>
        <taxon>Oleaceae</taxon>
        <taxon>Oleeae</taxon>
        <taxon>Fraxinus</taxon>
    </lineage>
</organism>
<comment type="similarity">
    <text evidence="1">Belongs to the PPR family. P subfamily.</text>
</comment>
<evidence type="ECO:0000256" key="2">
    <source>
        <dbReference type="ARBA" id="ARBA00022737"/>
    </source>
</evidence>
<feature type="repeat" description="PPR" evidence="3">
    <location>
        <begin position="466"/>
        <end position="500"/>
    </location>
</feature>